<dbReference type="STRING" id="1385511.GCA_000425225_00225"/>
<dbReference type="CDD" id="cd00009">
    <property type="entry name" value="AAA"/>
    <property type="match status" value="1"/>
</dbReference>
<dbReference type="PANTHER" id="PTHR30050:SF4">
    <property type="entry name" value="ATP-BINDING PROTEIN RV3427C IN INSERTION SEQUENCE-RELATED"/>
    <property type="match status" value="1"/>
</dbReference>
<protein>
    <recommendedName>
        <fullName evidence="1">IstB-like ATP-binding domain-containing protein</fullName>
    </recommendedName>
</protein>
<feature type="domain" description="IstB-like ATP-binding" evidence="1">
    <location>
        <begin position="62"/>
        <end position="236"/>
    </location>
</feature>
<organism evidence="2 3">
    <name type="scientific">Pontibacillus marinus BH030004 = DSM 16465</name>
    <dbReference type="NCBI Taxonomy" id="1385511"/>
    <lineage>
        <taxon>Bacteria</taxon>
        <taxon>Bacillati</taxon>
        <taxon>Bacillota</taxon>
        <taxon>Bacilli</taxon>
        <taxon>Bacillales</taxon>
        <taxon>Bacillaceae</taxon>
        <taxon>Pontibacillus</taxon>
    </lineage>
</organism>
<proteinExistence type="predicted"/>
<dbReference type="SUPFAM" id="SSF52540">
    <property type="entry name" value="P-loop containing nucleoside triphosphate hydrolases"/>
    <property type="match status" value="1"/>
</dbReference>
<dbReference type="Proteomes" id="UP000030403">
    <property type="component" value="Unassembled WGS sequence"/>
</dbReference>
<dbReference type="AlphaFoldDB" id="A0A0A5GKV5"/>
<dbReference type="eggNOG" id="COG1484">
    <property type="taxonomic scope" value="Bacteria"/>
</dbReference>
<dbReference type="RefSeq" id="WP_231566537.1">
    <property type="nucleotide sequence ID" value="NZ_AULJ01000001.1"/>
</dbReference>
<dbReference type="PANTHER" id="PTHR30050">
    <property type="entry name" value="CHROMOSOMAL REPLICATION INITIATOR PROTEIN DNAA"/>
    <property type="match status" value="1"/>
</dbReference>
<evidence type="ECO:0000313" key="2">
    <source>
        <dbReference type="EMBL" id="KGX91853.1"/>
    </source>
</evidence>
<dbReference type="Gene3D" id="3.40.50.300">
    <property type="entry name" value="P-loop containing nucleotide triphosphate hydrolases"/>
    <property type="match status" value="1"/>
</dbReference>
<dbReference type="GO" id="GO:0005524">
    <property type="term" value="F:ATP binding"/>
    <property type="evidence" value="ECO:0007669"/>
    <property type="project" value="InterPro"/>
</dbReference>
<accession>A0A0A5GKV5</accession>
<evidence type="ECO:0000259" key="1">
    <source>
        <dbReference type="Pfam" id="PF01695"/>
    </source>
</evidence>
<evidence type="ECO:0000313" key="3">
    <source>
        <dbReference type="Proteomes" id="UP000030403"/>
    </source>
</evidence>
<name>A0A0A5GKV5_9BACI</name>
<comment type="caution">
    <text evidence="2">The sequence shown here is derived from an EMBL/GenBank/DDBJ whole genome shotgun (WGS) entry which is preliminary data.</text>
</comment>
<dbReference type="EMBL" id="AVPF01000001">
    <property type="protein sequence ID" value="KGX91853.1"/>
    <property type="molecule type" value="Genomic_DNA"/>
</dbReference>
<keyword evidence="3" id="KW-1185">Reference proteome</keyword>
<reference evidence="2 3" key="1">
    <citation type="submission" date="2013-08" db="EMBL/GenBank/DDBJ databases">
        <authorList>
            <person name="Huang J."/>
            <person name="Wang G."/>
        </authorList>
    </citation>
    <scope>NUCLEOTIDE SEQUENCE [LARGE SCALE GENOMIC DNA]</scope>
    <source>
        <strain evidence="2 3">BH030004</strain>
    </source>
</reference>
<dbReference type="InterPro" id="IPR002611">
    <property type="entry name" value="IstB_ATP-bd"/>
</dbReference>
<dbReference type="InterPro" id="IPR027417">
    <property type="entry name" value="P-loop_NTPase"/>
</dbReference>
<gene>
    <name evidence="2" type="ORF">N783_00145</name>
</gene>
<sequence length="299" mass="35027">MNSVTEGMKNVLSRLPISSSTDKPDPVYCTNCGTERKQILKEIPLIGERWVVCACSCRIQELKRQEEEQKRVKKQKRIERMMKLSSTNRELRTMTFENYMQREGGEKAYEEVQDAVKGFEERENLGLMIFGETGNGKTHLTAAGANLLIDQGYSVIFLTEKDLFSRLRETKRFSNHESFTDIMKACLDADLLIWDDFLSSQKFSPEEKDWVFQIVNGRERANRPIWMTSNLSPKEFEDPRTAYRLDEKGRTWWRLIVNMNCMYNRATNYRAVMAMERMKEMNHPQNGKENEHDSNELST</sequence>
<dbReference type="Pfam" id="PF01695">
    <property type="entry name" value="IstB_IS21"/>
    <property type="match status" value="1"/>
</dbReference>
<dbReference type="GO" id="GO:0006260">
    <property type="term" value="P:DNA replication"/>
    <property type="evidence" value="ECO:0007669"/>
    <property type="project" value="TreeGrafter"/>
</dbReference>